<dbReference type="GO" id="GO:0005634">
    <property type="term" value="C:nucleus"/>
    <property type="evidence" value="ECO:0007669"/>
    <property type="project" value="TreeGrafter"/>
</dbReference>
<dbReference type="OrthoDB" id="44867at2759"/>
<feature type="region of interest" description="Disordered" evidence="5">
    <location>
        <begin position="85"/>
        <end position="105"/>
    </location>
</feature>
<keyword evidence="1" id="KW-0479">Metal-binding</keyword>
<evidence type="ECO:0000313" key="8">
    <source>
        <dbReference type="Proteomes" id="UP000245771"/>
    </source>
</evidence>
<dbReference type="InterPro" id="IPR036575">
    <property type="entry name" value="TFIIS_cen_dom_sf"/>
</dbReference>
<dbReference type="GeneID" id="37022997"/>
<dbReference type="GO" id="GO:0008270">
    <property type="term" value="F:zinc ion binding"/>
    <property type="evidence" value="ECO:0007669"/>
    <property type="project" value="UniProtKB-KW"/>
</dbReference>
<dbReference type="GO" id="GO:0006368">
    <property type="term" value="P:transcription elongation by RNA polymerase II"/>
    <property type="evidence" value="ECO:0007669"/>
    <property type="project" value="TreeGrafter"/>
</dbReference>
<keyword evidence="4" id="KW-0539">Nucleus</keyword>
<dbReference type="SMART" id="SM00510">
    <property type="entry name" value="TFS2M"/>
    <property type="match status" value="1"/>
</dbReference>
<gene>
    <name evidence="7" type="ORF">FA14DRAFT_182534</name>
</gene>
<keyword evidence="8" id="KW-1185">Reference proteome</keyword>
<organism evidence="7 8">
    <name type="scientific">Meira miltonrushii</name>
    <dbReference type="NCBI Taxonomy" id="1280837"/>
    <lineage>
        <taxon>Eukaryota</taxon>
        <taxon>Fungi</taxon>
        <taxon>Dikarya</taxon>
        <taxon>Basidiomycota</taxon>
        <taxon>Ustilaginomycotina</taxon>
        <taxon>Exobasidiomycetes</taxon>
        <taxon>Exobasidiales</taxon>
        <taxon>Brachybasidiaceae</taxon>
        <taxon>Meira</taxon>
    </lineage>
</organism>
<keyword evidence="3" id="KW-0862">Zinc</keyword>
<dbReference type="InParanoid" id="A0A316V6A5"/>
<dbReference type="AlphaFoldDB" id="A0A316V6A5"/>
<reference evidence="7 8" key="1">
    <citation type="journal article" date="2018" name="Mol. Biol. Evol.">
        <title>Broad Genomic Sampling Reveals a Smut Pathogenic Ancestry of the Fungal Clade Ustilaginomycotina.</title>
        <authorList>
            <person name="Kijpornyongpan T."/>
            <person name="Mondo S.J."/>
            <person name="Barry K."/>
            <person name="Sandor L."/>
            <person name="Lee J."/>
            <person name="Lipzen A."/>
            <person name="Pangilinan J."/>
            <person name="LaButti K."/>
            <person name="Hainaut M."/>
            <person name="Henrissat B."/>
            <person name="Grigoriev I.V."/>
            <person name="Spatafora J.W."/>
            <person name="Aime M.C."/>
        </authorList>
    </citation>
    <scope>NUCLEOTIDE SEQUENCE [LARGE SCALE GENOMIC DNA]</scope>
    <source>
        <strain evidence="7 8">MCA 3882</strain>
    </source>
</reference>
<dbReference type="PANTHER" id="PTHR11477:SF0">
    <property type="entry name" value="IP08861P-RELATED"/>
    <property type="match status" value="1"/>
</dbReference>
<feature type="compositionally biased region" description="Basic and acidic residues" evidence="5">
    <location>
        <begin position="91"/>
        <end position="105"/>
    </location>
</feature>
<dbReference type="PROSITE" id="PS51321">
    <property type="entry name" value="TFIIS_CENTRAL"/>
    <property type="match status" value="1"/>
</dbReference>
<dbReference type="PANTHER" id="PTHR11477">
    <property type="entry name" value="TRANSCRIPTION FACTOR S-II ZINC FINGER DOMAIN-CONTAINING PROTEIN"/>
    <property type="match status" value="1"/>
</dbReference>
<dbReference type="InterPro" id="IPR003618">
    <property type="entry name" value="TFIIS_cen_dom"/>
</dbReference>
<feature type="domain" description="TFIIS central" evidence="6">
    <location>
        <begin position="4"/>
        <end position="119"/>
    </location>
</feature>
<feature type="region of interest" description="Disordered" evidence="5">
    <location>
        <begin position="119"/>
        <end position="174"/>
    </location>
</feature>
<dbReference type="RefSeq" id="XP_025352045.1">
    <property type="nucleotide sequence ID" value="XM_025501216.1"/>
</dbReference>
<dbReference type="SUPFAM" id="SSF46942">
    <property type="entry name" value="Elongation factor TFIIS domain 2"/>
    <property type="match status" value="1"/>
</dbReference>
<evidence type="ECO:0000256" key="5">
    <source>
        <dbReference type="SAM" id="MobiDB-lite"/>
    </source>
</evidence>
<evidence type="ECO:0000256" key="1">
    <source>
        <dbReference type="ARBA" id="ARBA00022723"/>
    </source>
</evidence>
<dbReference type="Proteomes" id="UP000245771">
    <property type="component" value="Unassembled WGS sequence"/>
</dbReference>
<evidence type="ECO:0000256" key="2">
    <source>
        <dbReference type="ARBA" id="ARBA00022771"/>
    </source>
</evidence>
<name>A0A316V6A5_9BASI</name>
<dbReference type="GO" id="GO:0031440">
    <property type="term" value="P:regulation of mRNA 3'-end processing"/>
    <property type="evidence" value="ECO:0007669"/>
    <property type="project" value="TreeGrafter"/>
</dbReference>
<dbReference type="GO" id="GO:0006362">
    <property type="term" value="P:transcription elongation by RNA polymerase I"/>
    <property type="evidence" value="ECO:0007669"/>
    <property type="project" value="TreeGrafter"/>
</dbReference>
<evidence type="ECO:0000259" key="6">
    <source>
        <dbReference type="PROSITE" id="PS51321"/>
    </source>
</evidence>
<dbReference type="EMBL" id="KZ819607">
    <property type="protein sequence ID" value="PWN31743.1"/>
    <property type="molecule type" value="Genomic_DNA"/>
</dbReference>
<evidence type="ECO:0000313" key="7">
    <source>
        <dbReference type="EMBL" id="PWN31743.1"/>
    </source>
</evidence>
<accession>A0A316V6A5</accession>
<sequence length="174" mass="18649">MADIRQSSIKLLTSTLSNTEGSKGADQASTLAQQLEQAVFEAHQGDTGNAYRDQLRSLHLDLSKNNVDLAKQLVSGQISAQELIQAGPEGLKSDERAREDEQLREQGLRESLGTHKIPVHETNGSLAGPAAADTLGQEGEVGIQEASMGEEGDFKQRAQPKIQGLEGIEFESGL</sequence>
<evidence type="ECO:0000256" key="4">
    <source>
        <dbReference type="ARBA" id="ARBA00023242"/>
    </source>
</evidence>
<dbReference type="Pfam" id="PF07500">
    <property type="entry name" value="TFIIS_M"/>
    <property type="match status" value="1"/>
</dbReference>
<evidence type="ECO:0000256" key="3">
    <source>
        <dbReference type="ARBA" id="ARBA00022833"/>
    </source>
</evidence>
<proteinExistence type="predicted"/>
<protein>
    <recommendedName>
        <fullName evidence="6">TFIIS central domain-containing protein</fullName>
    </recommendedName>
</protein>
<dbReference type="GO" id="GO:0031564">
    <property type="term" value="P:transcription antitermination"/>
    <property type="evidence" value="ECO:0007669"/>
    <property type="project" value="TreeGrafter"/>
</dbReference>
<keyword evidence="2" id="KW-0863">Zinc-finger</keyword>
<dbReference type="STRING" id="1280837.A0A316V6A5"/>
<dbReference type="Gene3D" id="1.10.472.30">
    <property type="entry name" value="Transcription elongation factor S-II, central domain"/>
    <property type="match status" value="1"/>
</dbReference>